<name>A0A538UBZ1_UNCEI</name>
<accession>A0A538UBZ1</accession>
<comment type="caution">
    <text evidence="3">The sequence shown here is derived from an EMBL/GenBank/DDBJ whole genome shotgun (WGS) entry which is preliminary data.</text>
</comment>
<dbReference type="Pfam" id="PF04519">
    <property type="entry name" value="Bactofilin"/>
    <property type="match status" value="1"/>
</dbReference>
<sequence length="164" mass="17560">MRPPADARASVPPTRPAAREGGTMMKFSRSRPTAPEATPPATTILGVGANFRGTLMVTGTLHIDGEFEGDILSCERLEIGVHGVMRSDVEVKEAVVEGRVHGNIRALGTLEMKAGARVEGDVAAMSVVIEPGAFFTGRCTMLEHGVDSVEIDTDRSRPREYARD</sequence>
<protein>
    <submittedName>
        <fullName evidence="3">Polymer-forming cytoskeletal protein</fullName>
    </submittedName>
</protein>
<evidence type="ECO:0000313" key="3">
    <source>
        <dbReference type="EMBL" id="TMQ73416.1"/>
    </source>
</evidence>
<organism evidence="3 4">
    <name type="scientific">Eiseniibacteriota bacterium</name>
    <dbReference type="NCBI Taxonomy" id="2212470"/>
    <lineage>
        <taxon>Bacteria</taxon>
        <taxon>Candidatus Eiseniibacteriota</taxon>
    </lineage>
</organism>
<dbReference type="InterPro" id="IPR007607">
    <property type="entry name" value="BacA/B"/>
</dbReference>
<dbReference type="PANTHER" id="PTHR35024:SF4">
    <property type="entry name" value="POLYMER-FORMING CYTOSKELETAL PROTEIN"/>
    <property type="match status" value="1"/>
</dbReference>
<feature type="region of interest" description="Disordered" evidence="2">
    <location>
        <begin position="1"/>
        <end position="39"/>
    </location>
</feature>
<evidence type="ECO:0000256" key="1">
    <source>
        <dbReference type="ARBA" id="ARBA00044755"/>
    </source>
</evidence>
<proteinExistence type="inferred from homology"/>
<reference evidence="3 4" key="1">
    <citation type="journal article" date="2019" name="Nat. Microbiol.">
        <title>Mediterranean grassland soil C-N compound turnover is dependent on rainfall and depth, and is mediated by genomically divergent microorganisms.</title>
        <authorList>
            <person name="Diamond S."/>
            <person name="Andeer P.F."/>
            <person name="Li Z."/>
            <person name="Crits-Christoph A."/>
            <person name="Burstein D."/>
            <person name="Anantharaman K."/>
            <person name="Lane K.R."/>
            <person name="Thomas B.C."/>
            <person name="Pan C."/>
            <person name="Northen T.R."/>
            <person name="Banfield J.F."/>
        </authorList>
    </citation>
    <scope>NUCLEOTIDE SEQUENCE [LARGE SCALE GENOMIC DNA]</scope>
    <source>
        <strain evidence="3">WS_11</strain>
    </source>
</reference>
<dbReference type="Proteomes" id="UP000319771">
    <property type="component" value="Unassembled WGS sequence"/>
</dbReference>
<dbReference type="AlphaFoldDB" id="A0A538UBZ1"/>
<dbReference type="EMBL" id="VBPB01000069">
    <property type="protein sequence ID" value="TMQ73416.1"/>
    <property type="molecule type" value="Genomic_DNA"/>
</dbReference>
<dbReference type="PANTHER" id="PTHR35024">
    <property type="entry name" value="HYPOTHETICAL CYTOSOLIC PROTEIN"/>
    <property type="match status" value="1"/>
</dbReference>
<comment type="similarity">
    <text evidence="1">Belongs to the bactofilin family.</text>
</comment>
<evidence type="ECO:0000313" key="4">
    <source>
        <dbReference type="Proteomes" id="UP000319771"/>
    </source>
</evidence>
<evidence type="ECO:0000256" key="2">
    <source>
        <dbReference type="SAM" id="MobiDB-lite"/>
    </source>
</evidence>
<gene>
    <name evidence="3" type="ORF">E6K81_04685</name>
</gene>